<keyword evidence="5" id="KW-0547">Nucleotide-binding</keyword>
<evidence type="ECO:0000256" key="7">
    <source>
        <dbReference type="ARBA" id="ARBA00022840"/>
    </source>
</evidence>
<evidence type="ECO:0000313" key="11">
    <source>
        <dbReference type="EMBL" id="NRT90343.1"/>
    </source>
</evidence>
<reference evidence="11" key="3">
    <citation type="journal article" date="2022" name="Nat. Biotechnol.">
        <title>Carbon-negative production of acetone and isopropanol by gas fermentation at industrial pilot scale.</title>
        <authorList>
            <person name="Liew F.E."/>
            <person name="Nogle R."/>
            <person name="Abdalla T."/>
            <person name="Rasor B.J."/>
            <person name="Canter C."/>
            <person name="Jensen R.O."/>
            <person name="Wang L."/>
            <person name="Strutz J."/>
            <person name="Chirania P."/>
            <person name="De Tissera S."/>
            <person name="Mueller A.P."/>
            <person name="Ruan Z."/>
            <person name="Gao A."/>
            <person name="Tran L."/>
            <person name="Engle N.L."/>
            <person name="Bromley J.C."/>
            <person name="Daniell J."/>
            <person name="Conrado R."/>
            <person name="Tschaplinski T.J."/>
            <person name="Giannone R.J."/>
            <person name="Hettich R.L."/>
            <person name="Karim A.S."/>
            <person name="Simpson S.D."/>
            <person name="Brown S.D."/>
            <person name="Leang C."/>
            <person name="Jewett M.C."/>
            <person name="Kopke M."/>
        </authorList>
    </citation>
    <scope>NUCLEOTIDE SEQUENCE</scope>
    <source>
        <strain evidence="11">DJ080</strain>
    </source>
</reference>
<dbReference type="SUPFAM" id="SSF55620">
    <property type="entry name" value="Tetrahydrobiopterin biosynthesis enzymes-like"/>
    <property type="match status" value="1"/>
</dbReference>
<dbReference type="GO" id="GO:0046654">
    <property type="term" value="P:tetrahydrofolate biosynthetic process"/>
    <property type="evidence" value="ECO:0007669"/>
    <property type="project" value="UniProtKB-UniRule"/>
</dbReference>
<dbReference type="RefSeq" id="WP_077842542.1">
    <property type="nucleotide sequence ID" value="NZ_CP107022.1"/>
</dbReference>
<keyword evidence="7" id="KW-0067">ATP-binding</keyword>
<feature type="domain" description="7,8-dihydro-6-hydroxymethylpterin-pyrophosphokinase" evidence="10">
    <location>
        <begin position="206"/>
        <end position="217"/>
    </location>
</feature>
<protein>
    <recommendedName>
        <fullName evidence="9">Bifunctional folate synthesis protein</fullName>
    </recommendedName>
    <domain>
        <recommendedName>
            <fullName evidence="9">Dihydroneopterin aldolase</fullName>
            <shortName evidence="9">DHNA</shortName>
            <ecNumber evidence="9">4.1.2.25</ecNumber>
        </recommendedName>
        <alternativeName>
            <fullName evidence="9">7,8-dihydroneopterin aldolase</fullName>
        </alternativeName>
    </domain>
    <domain>
        <recommendedName>
            <fullName evidence="9">2-amino-4-hydroxy-6-hydroxymethyldihydropteridine pyrophosphokinase</fullName>
            <ecNumber evidence="9">2.7.6.3</ecNumber>
        </recommendedName>
        <alternativeName>
            <fullName evidence="9">6-hydroxymethyl-7,8-dihydropterin pyrophosphokinase</fullName>
            <shortName evidence="9">PPPK</shortName>
        </alternativeName>
        <alternativeName>
            <fullName evidence="9">7,8-dihydro-6-hydroxymethylpterin pyrophosphokinase</fullName>
            <shortName evidence="9">HPPK</shortName>
        </alternativeName>
    </domain>
</protein>
<comment type="pathway">
    <text evidence="9">Cofactor biosynthesis; tetrahydrofolate biosynthesis; 2-amino-4-hydroxy-6-hydroxymethyl-7,8-dihydropteridine diphosphate from 7,8-dihydroneopterin triphosphate: step 3/4.</text>
</comment>
<dbReference type="PANTHER" id="PTHR43071:SF1">
    <property type="entry name" value="2-AMINO-4-HYDROXY-6-HYDROXYMETHYLDIHYDROPTERIDINE PYROPHOSPHOKINASE"/>
    <property type="match status" value="1"/>
</dbReference>
<comment type="catalytic activity">
    <reaction evidence="1">
        <text>6-hydroxymethyl-7,8-dihydropterin + ATP = (7,8-dihydropterin-6-yl)methyl diphosphate + AMP + H(+)</text>
        <dbReference type="Rhea" id="RHEA:11412"/>
        <dbReference type="ChEBI" id="CHEBI:15378"/>
        <dbReference type="ChEBI" id="CHEBI:30616"/>
        <dbReference type="ChEBI" id="CHEBI:44841"/>
        <dbReference type="ChEBI" id="CHEBI:72950"/>
        <dbReference type="ChEBI" id="CHEBI:456215"/>
        <dbReference type="EC" id="2.7.6.3"/>
    </reaction>
</comment>
<dbReference type="PANTHER" id="PTHR43071">
    <property type="entry name" value="2-AMINO-4-HYDROXY-6-HYDROXYMETHYLDIHYDROPTERIDINE PYROPHOSPHOKINASE"/>
    <property type="match status" value="1"/>
</dbReference>
<dbReference type="Pfam" id="PF01288">
    <property type="entry name" value="HPPK"/>
    <property type="match status" value="1"/>
</dbReference>
<keyword evidence="9 11" id="KW-0456">Lyase</keyword>
<accession>A0A1S9N1U1</accession>
<dbReference type="GO" id="GO:0005524">
    <property type="term" value="F:ATP binding"/>
    <property type="evidence" value="ECO:0007669"/>
    <property type="project" value="UniProtKB-KW"/>
</dbReference>
<gene>
    <name evidence="11" type="ORF">B0H41_004022</name>
    <name evidence="12" type="ORF">CBEIBR21_20740</name>
</gene>
<sequence>MDKMYIRELELFGFHGVFEEEKRLGQKFILSFELDIDLKLAGKTGDLTKTVHYGELCEKIEDEFKRKNYDLIETATLNLADFILNEYKIIEGVKVFLKKPWAPIKKHLDTVEIMIERRRHKAYISLGSNIGNKEQYLEDAINKISAEKNIEIIRKSSFIKTKPWGYLEQEDFLNGVVEIETILEAEELMDLLLGIETDLDRKRTIKWGPRTIDLDIIMYDSVVSSNEKVILPHPRMHEREFVLKPLSEIAPYLMHPVLNKRVFTLLEELEKKEN</sequence>
<evidence type="ECO:0000256" key="9">
    <source>
        <dbReference type="RuleBase" id="RU362079"/>
    </source>
</evidence>
<dbReference type="SMART" id="SM00905">
    <property type="entry name" value="FolB"/>
    <property type="match status" value="1"/>
</dbReference>
<dbReference type="InterPro" id="IPR006156">
    <property type="entry name" value="Dihydroneopterin_aldolase"/>
</dbReference>
<dbReference type="PROSITE" id="PS00794">
    <property type="entry name" value="HPPK"/>
    <property type="match status" value="1"/>
</dbReference>
<name>A0A1S9N1U1_CLOBE</name>
<dbReference type="Proteomes" id="UP001193748">
    <property type="component" value="Unassembled WGS sequence"/>
</dbReference>
<organism evidence="12 13">
    <name type="scientific">Clostridium beijerinckii</name>
    <name type="common">Clostridium MP</name>
    <dbReference type="NCBI Taxonomy" id="1520"/>
    <lineage>
        <taxon>Bacteria</taxon>
        <taxon>Bacillati</taxon>
        <taxon>Bacillota</taxon>
        <taxon>Clostridia</taxon>
        <taxon>Eubacteriales</taxon>
        <taxon>Clostridiaceae</taxon>
        <taxon>Clostridium</taxon>
    </lineage>
</organism>
<dbReference type="CDD" id="cd00534">
    <property type="entry name" value="DHNA_DHNTPE"/>
    <property type="match status" value="1"/>
</dbReference>
<comment type="caution">
    <text evidence="12">The sequence shown here is derived from an EMBL/GenBank/DDBJ whole genome shotgun (WGS) entry which is preliminary data.</text>
</comment>
<dbReference type="EC" id="2.7.6.3" evidence="9"/>
<dbReference type="CDD" id="cd00483">
    <property type="entry name" value="HPPK"/>
    <property type="match status" value="1"/>
</dbReference>
<evidence type="ECO:0000256" key="1">
    <source>
        <dbReference type="ARBA" id="ARBA00000198"/>
    </source>
</evidence>
<comment type="catalytic activity">
    <reaction evidence="9">
        <text>7,8-dihydroneopterin = 6-hydroxymethyl-7,8-dihydropterin + glycolaldehyde</text>
        <dbReference type="Rhea" id="RHEA:10540"/>
        <dbReference type="ChEBI" id="CHEBI:17001"/>
        <dbReference type="ChEBI" id="CHEBI:17071"/>
        <dbReference type="ChEBI" id="CHEBI:44841"/>
        <dbReference type="EC" id="4.1.2.25"/>
    </reaction>
</comment>
<evidence type="ECO:0000313" key="13">
    <source>
        <dbReference type="Proteomes" id="UP000190959"/>
    </source>
</evidence>
<dbReference type="NCBIfam" id="TIGR00526">
    <property type="entry name" value="folB_dom"/>
    <property type="match status" value="1"/>
</dbReference>
<comment type="similarity">
    <text evidence="9">Belongs to the DHNA family.</text>
</comment>
<proteinExistence type="inferred from homology"/>
<dbReference type="InterPro" id="IPR000550">
    <property type="entry name" value="Hppk"/>
</dbReference>
<keyword evidence="8 9" id="KW-0289">Folate biosynthesis</keyword>
<dbReference type="InterPro" id="IPR035907">
    <property type="entry name" value="Hppk_sf"/>
</dbReference>
<dbReference type="EC" id="4.1.2.25" evidence="9"/>
<dbReference type="NCBIfam" id="TIGR00525">
    <property type="entry name" value="folB"/>
    <property type="match status" value="1"/>
</dbReference>
<dbReference type="UniPathway" id="UPA00077">
    <property type="reaction ID" value="UER00154"/>
</dbReference>
<evidence type="ECO:0000259" key="10">
    <source>
        <dbReference type="PROSITE" id="PS00794"/>
    </source>
</evidence>
<dbReference type="EMBL" id="MWMH01000008">
    <property type="protein sequence ID" value="OOP71504.1"/>
    <property type="molecule type" value="Genomic_DNA"/>
</dbReference>
<evidence type="ECO:0000256" key="2">
    <source>
        <dbReference type="ARBA" id="ARBA00005051"/>
    </source>
</evidence>
<dbReference type="SUPFAM" id="SSF55083">
    <property type="entry name" value="6-hydroxymethyl-7,8-dihydropterin pyrophosphokinase, HPPK"/>
    <property type="match status" value="1"/>
</dbReference>
<evidence type="ECO:0000256" key="8">
    <source>
        <dbReference type="ARBA" id="ARBA00022909"/>
    </source>
</evidence>
<evidence type="ECO:0000256" key="6">
    <source>
        <dbReference type="ARBA" id="ARBA00022777"/>
    </source>
</evidence>
<evidence type="ECO:0000313" key="12">
    <source>
        <dbReference type="EMBL" id="OOP71504.1"/>
    </source>
</evidence>
<reference evidence="11" key="2">
    <citation type="submission" date="2020-05" db="EMBL/GenBank/DDBJ databases">
        <authorList>
            <person name="Brown S."/>
            <person name="Huntemann M."/>
            <person name="Clum A."/>
            <person name="Spunde A."/>
            <person name="Palaniappan K."/>
            <person name="Ritter S."/>
            <person name="Mikhailova N."/>
            <person name="Chen I.-M."/>
            <person name="Stamatis D."/>
            <person name="Reddy T."/>
            <person name="O'Malley R."/>
            <person name="Daum C."/>
            <person name="Shapiro N."/>
            <person name="Ivanova N."/>
            <person name="Kyrpides N."/>
            <person name="Woyke T."/>
        </authorList>
    </citation>
    <scope>NUCLEOTIDE SEQUENCE</scope>
    <source>
        <strain evidence="11">DJ080</strain>
    </source>
</reference>
<keyword evidence="4 11" id="KW-0808">Transferase</keyword>
<dbReference type="GO" id="GO:0016301">
    <property type="term" value="F:kinase activity"/>
    <property type="evidence" value="ECO:0007669"/>
    <property type="project" value="UniProtKB-KW"/>
</dbReference>
<evidence type="ECO:0000256" key="3">
    <source>
        <dbReference type="ARBA" id="ARBA00009640"/>
    </source>
</evidence>
<dbReference type="Gene3D" id="3.30.70.560">
    <property type="entry name" value="7,8-Dihydro-6-hydroxymethylpterin-pyrophosphokinase HPPK"/>
    <property type="match status" value="1"/>
</dbReference>
<dbReference type="Proteomes" id="UP000190959">
    <property type="component" value="Unassembled WGS sequence"/>
</dbReference>
<dbReference type="NCBIfam" id="TIGR01498">
    <property type="entry name" value="folK"/>
    <property type="match status" value="1"/>
</dbReference>
<dbReference type="InterPro" id="IPR006157">
    <property type="entry name" value="FolB_dom"/>
</dbReference>
<keyword evidence="6 12" id="KW-0418">Kinase</keyword>
<dbReference type="GO" id="GO:0004150">
    <property type="term" value="F:dihydroneopterin aldolase activity"/>
    <property type="evidence" value="ECO:0007669"/>
    <property type="project" value="UniProtKB-UniRule"/>
</dbReference>
<evidence type="ECO:0000256" key="5">
    <source>
        <dbReference type="ARBA" id="ARBA00022741"/>
    </source>
</evidence>
<dbReference type="InterPro" id="IPR043133">
    <property type="entry name" value="GTP-CH-I_C/QueF"/>
</dbReference>
<dbReference type="Gene3D" id="3.30.1130.10">
    <property type="match status" value="1"/>
</dbReference>
<evidence type="ECO:0000256" key="4">
    <source>
        <dbReference type="ARBA" id="ARBA00022679"/>
    </source>
</evidence>
<dbReference type="GO" id="GO:0003848">
    <property type="term" value="F:2-amino-4-hydroxy-6-hydroxymethyldihydropteridine diphosphokinase activity"/>
    <property type="evidence" value="ECO:0007669"/>
    <property type="project" value="UniProtKB-EC"/>
</dbReference>
<comment type="function">
    <text evidence="9">Catalyzes the conversion of 7,8-dihydroneopterin to 6-hydroxymethyl-7,8-dihydropterin.</text>
</comment>
<comment type="similarity">
    <text evidence="3">In the N-terminal section; belongs to the DHNA family.</text>
</comment>
<dbReference type="AlphaFoldDB" id="A0A1S9N1U1"/>
<dbReference type="GO" id="GO:0046656">
    <property type="term" value="P:folic acid biosynthetic process"/>
    <property type="evidence" value="ECO:0007669"/>
    <property type="project" value="UniProtKB-UniRule"/>
</dbReference>
<dbReference type="Pfam" id="PF02152">
    <property type="entry name" value="FolB"/>
    <property type="match status" value="1"/>
</dbReference>
<reference evidence="12 13" key="1">
    <citation type="submission" date="2017-02" db="EMBL/GenBank/DDBJ databases">
        <title>Genome sequence of Clostridium beijerinckii Br21.</title>
        <authorList>
            <person name="Fonseca B.C."/>
            <person name="Guazzaroni M.E."/>
            <person name="Riano-Pachon D.M."/>
            <person name="Reginatto V."/>
        </authorList>
    </citation>
    <scope>NUCLEOTIDE SEQUENCE [LARGE SCALE GENOMIC DNA]</scope>
    <source>
        <strain evidence="12 13">Br21</strain>
    </source>
</reference>
<dbReference type="EMBL" id="JABSWW010000001">
    <property type="protein sequence ID" value="NRT90343.1"/>
    <property type="molecule type" value="Genomic_DNA"/>
</dbReference>
<comment type="pathway">
    <text evidence="2">Cofactor biosynthesis; tetrahydrofolate biosynthesis; 2-amino-4-hydroxy-6-hydroxymethyl-7,8-dihydropteridine diphosphate from 7,8-dihydroneopterin triphosphate: step 4/4.</text>
</comment>